<proteinExistence type="predicted"/>
<dbReference type="InterPro" id="IPR047971">
    <property type="entry name" value="ExeM-like"/>
</dbReference>
<dbReference type="Gene3D" id="2.60.40.1260">
    <property type="entry name" value="Lamin Tail domain"/>
    <property type="match status" value="1"/>
</dbReference>
<dbReference type="Gene3D" id="3.60.10.10">
    <property type="entry name" value="Endonuclease/exonuclease/phosphatase"/>
    <property type="match status" value="1"/>
</dbReference>
<gene>
    <name evidence="4" type="ORF">VTAP4600_A2956</name>
</gene>
<accession>A0A2N8ZG77</accession>
<evidence type="ECO:0000259" key="3">
    <source>
        <dbReference type="PROSITE" id="PS51841"/>
    </source>
</evidence>
<feature type="signal peptide" evidence="2">
    <location>
        <begin position="1"/>
        <end position="20"/>
    </location>
</feature>
<dbReference type="GO" id="GO:0004519">
    <property type="term" value="F:endonuclease activity"/>
    <property type="evidence" value="ECO:0007669"/>
    <property type="project" value="UniProtKB-KW"/>
</dbReference>
<keyword evidence="4" id="KW-0378">Hydrolase</keyword>
<organism evidence="4 5">
    <name type="scientific">Vibrio tapetis subsp. tapetis</name>
    <dbReference type="NCBI Taxonomy" id="1671868"/>
    <lineage>
        <taxon>Bacteria</taxon>
        <taxon>Pseudomonadati</taxon>
        <taxon>Pseudomonadota</taxon>
        <taxon>Gammaproteobacteria</taxon>
        <taxon>Vibrionales</taxon>
        <taxon>Vibrionaceae</taxon>
        <taxon>Vibrio</taxon>
    </lineage>
</organism>
<dbReference type="InterPro" id="IPR036415">
    <property type="entry name" value="Lamin_tail_dom_sf"/>
</dbReference>
<reference evidence="4 5" key="1">
    <citation type="submission" date="2017-10" db="EMBL/GenBank/DDBJ databases">
        <authorList>
            <person name="Banno H."/>
            <person name="Chua N.-H."/>
        </authorList>
    </citation>
    <scope>NUCLEOTIDE SEQUENCE [LARGE SCALE GENOMIC DNA]</scope>
    <source>
        <strain evidence="4">Vibrio tapetis CECT4600</strain>
    </source>
</reference>
<dbReference type="PROSITE" id="PS51841">
    <property type="entry name" value="LTD"/>
    <property type="match status" value="1"/>
</dbReference>
<feature type="region of interest" description="Disordered" evidence="1">
    <location>
        <begin position="824"/>
        <end position="850"/>
    </location>
</feature>
<sequence>MKFNLLALSIGAVCSFGAQANIIISEYIEGGGHNKAIEIANTGRSEANLAGYQLATKVSGKGDSTKHYSYPSVVLQPNQVFVLTHKDAITDINAKAEVVGEAVINHNGDETYTLLKDGVIVDILGTEGDVDWGKDKTYERSDLTPNLSTTFDEKKWNKKAKDSHTDLGLLNGIDAGEPNIGPKPTPLTSIMKLQGSSWKSPFTDPANAKYTSDETFVVQGVITAIQTSKTIEQDLPIGYFIQDEQGDNNPKTSDGIFVVGDITGLIIGQKVQVTGPVNEDFGWTKLTANSVETVGTGTITPTALKPLSSDSSYDFTLERHEGMLVSLIEESNLKVTRSYSKDYGPDRNNMVAAHERINVHPNQNYLPGSKEAQNQANCNEDKRIVIESFEKAPIGVIPWYPEFAKQSAVPLEDGTTTSEHYIRIGDTVNGLQGVLGYSHSDYRLYVTNKANQQSFVRTQARTTKPTLPESGLRIATFNVLNYFNSPFGGEANPTSKSRGAQTSAEFERQGDKIASALIAMNADAIGLMEIENNGFGENSAIAHLVEKVNARLPKADHYAYVTGDSDGDGNADRFIGNGAIANQVIFKPTKLTLSTYRIIKMPEQREGSSTTSQRDAITPSFKINGTEQRITLSVNHFKSKGGSCLEDNTAGNDSDLQGACENLRISAAKHLATELESVIGYKLILGDLNSYANEEPLLVLTNIPKGHSATPAKNTFIGDTNMDEEAPTAITQSFNYRNLIQEKHPQAYSYSYQDTVGSLDYILADQATAAKVVAAEYWNINAAESTLFEYPENKSNSLTSYTDVYRASDHNPALVVLELNSSVTPPKKVTPPNRPLNPPKSLKEKPDSPKAGKQIKVLMDLTSLGLFDLHVGDIASLNFSQITSFNAAMVGDISTPVTLTEGMIEQGWVELTAQVSKKGNYQMSKVIQGATGETYQSPAVEVEVSSNETNEIGSTSNSGGSTGLLSLLALVGLTISRSKKRK</sequence>
<dbReference type="SUPFAM" id="SSF74853">
    <property type="entry name" value="Lamin A/C globular tail domain"/>
    <property type="match status" value="1"/>
</dbReference>
<evidence type="ECO:0000256" key="1">
    <source>
        <dbReference type="SAM" id="MobiDB-lite"/>
    </source>
</evidence>
<dbReference type="RefSeq" id="WP_102523331.1">
    <property type="nucleotide sequence ID" value="NZ_LT960611.1"/>
</dbReference>
<dbReference type="PANTHER" id="PTHR42834:SF1">
    <property type="entry name" value="ENDONUCLEASE_EXONUCLEASE_PHOSPHATASE FAMILY PROTEIN (AFU_ORTHOLOGUE AFUA_3G09210)"/>
    <property type="match status" value="1"/>
</dbReference>
<feature type="chain" id="PRO_5014673448" evidence="2">
    <location>
        <begin position="21"/>
        <end position="982"/>
    </location>
</feature>
<dbReference type="EMBL" id="LT960611">
    <property type="protein sequence ID" value="SON50922.1"/>
    <property type="molecule type" value="Genomic_DNA"/>
</dbReference>
<dbReference type="InterPro" id="IPR036691">
    <property type="entry name" value="Endo/exonu/phosph_ase_sf"/>
</dbReference>
<dbReference type="OrthoDB" id="9800417at2"/>
<keyword evidence="5" id="KW-1185">Reference proteome</keyword>
<feature type="compositionally biased region" description="Pro residues" evidence="1">
    <location>
        <begin position="828"/>
        <end position="838"/>
    </location>
</feature>
<dbReference type="CDD" id="cd04486">
    <property type="entry name" value="YhcR_OBF_like"/>
    <property type="match status" value="1"/>
</dbReference>
<evidence type="ECO:0000256" key="2">
    <source>
        <dbReference type="SAM" id="SignalP"/>
    </source>
</evidence>
<keyword evidence="4" id="KW-0540">Nuclease</keyword>
<dbReference type="NCBIfam" id="NF033681">
    <property type="entry name" value="ExeM_NucH_DNase"/>
    <property type="match status" value="1"/>
</dbReference>
<evidence type="ECO:0000313" key="4">
    <source>
        <dbReference type="EMBL" id="SON50922.1"/>
    </source>
</evidence>
<feature type="compositionally biased region" description="Basic and acidic residues" evidence="1">
    <location>
        <begin position="841"/>
        <end position="850"/>
    </location>
</feature>
<feature type="domain" description="LTD" evidence="3">
    <location>
        <begin position="12"/>
        <end position="140"/>
    </location>
</feature>
<dbReference type="Proteomes" id="UP000235828">
    <property type="component" value="Chromosome A"/>
</dbReference>
<dbReference type="SUPFAM" id="SSF56219">
    <property type="entry name" value="DNase I-like"/>
    <property type="match status" value="1"/>
</dbReference>
<dbReference type="PANTHER" id="PTHR42834">
    <property type="entry name" value="ENDONUCLEASE/EXONUCLEASE/PHOSPHATASE FAMILY PROTEIN (AFU_ORTHOLOGUE AFUA_3G09210)"/>
    <property type="match status" value="1"/>
</dbReference>
<dbReference type="AlphaFoldDB" id="A0A2N8ZG77"/>
<dbReference type="GO" id="GO:0004527">
    <property type="term" value="F:exonuclease activity"/>
    <property type="evidence" value="ECO:0007669"/>
    <property type="project" value="UniProtKB-KW"/>
</dbReference>
<keyword evidence="4" id="KW-0269">Exonuclease</keyword>
<dbReference type="KEGG" id="vta:A2956"/>
<name>A0A2N8ZG77_9VIBR</name>
<dbReference type="Pfam" id="PF00932">
    <property type="entry name" value="LTD"/>
    <property type="match status" value="1"/>
</dbReference>
<keyword evidence="4" id="KW-0255">Endonuclease</keyword>
<dbReference type="InterPro" id="IPR001322">
    <property type="entry name" value="Lamin_tail_dom"/>
</dbReference>
<keyword evidence="2" id="KW-0732">Signal</keyword>
<evidence type="ECO:0000313" key="5">
    <source>
        <dbReference type="Proteomes" id="UP000235828"/>
    </source>
</evidence>
<protein>
    <submittedName>
        <fullName evidence="4">Endonuclease/exonuclease/phosphatase</fullName>
    </submittedName>
</protein>